<name>A0A8C6EQH9_MARMA</name>
<accession>A0A8C6EQH9</accession>
<protein>
    <submittedName>
        <fullName evidence="2">Uncharacterized protein</fullName>
    </submittedName>
</protein>
<reference evidence="2" key="1">
    <citation type="submission" date="2025-08" db="UniProtKB">
        <authorList>
            <consortium name="Ensembl"/>
        </authorList>
    </citation>
    <scope>IDENTIFICATION</scope>
</reference>
<organism evidence="2 3">
    <name type="scientific">Marmota marmota marmota</name>
    <name type="common">Alpine marmot</name>
    <dbReference type="NCBI Taxonomy" id="9994"/>
    <lineage>
        <taxon>Eukaryota</taxon>
        <taxon>Metazoa</taxon>
        <taxon>Chordata</taxon>
        <taxon>Craniata</taxon>
        <taxon>Vertebrata</taxon>
        <taxon>Euteleostomi</taxon>
        <taxon>Mammalia</taxon>
        <taxon>Eutheria</taxon>
        <taxon>Euarchontoglires</taxon>
        <taxon>Glires</taxon>
        <taxon>Rodentia</taxon>
        <taxon>Sciuromorpha</taxon>
        <taxon>Sciuridae</taxon>
        <taxon>Xerinae</taxon>
        <taxon>Marmotini</taxon>
        <taxon>Marmota</taxon>
    </lineage>
</organism>
<evidence type="ECO:0000313" key="3">
    <source>
        <dbReference type="Proteomes" id="UP000694407"/>
    </source>
</evidence>
<dbReference type="Ensembl" id="ENSMMMT00000008355.1">
    <property type="protein sequence ID" value="ENSMMMP00000007332.1"/>
    <property type="gene ID" value="ENSMMMG00000006590.1"/>
</dbReference>
<dbReference type="AlphaFoldDB" id="A0A8C6EQH9"/>
<sequence>MPTIPAIQEAKAGGSQVTGQPGKLSETLSQNKIKSSVVEIKNIHLSWVWWHTPVIPVTRKAEYALGPIREKT</sequence>
<feature type="region of interest" description="Disordered" evidence="1">
    <location>
        <begin position="1"/>
        <end position="24"/>
    </location>
</feature>
<evidence type="ECO:0000313" key="2">
    <source>
        <dbReference type="Ensembl" id="ENSMMMP00000007332.1"/>
    </source>
</evidence>
<dbReference type="Proteomes" id="UP000694407">
    <property type="component" value="Unplaced"/>
</dbReference>
<evidence type="ECO:0000256" key="1">
    <source>
        <dbReference type="SAM" id="MobiDB-lite"/>
    </source>
</evidence>
<reference evidence="2" key="2">
    <citation type="submission" date="2025-09" db="UniProtKB">
        <authorList>
            <consortium name="Ensembl"/>
        </authorList>
    </citation>
    <scope>IDENTIFICATION</scope>
</reference>
<proteinExistence type="predicted"/>
<keyword evidence="3" id="KW-1185">Reference proteome</keyword>